<evidence type="ECO:0000256" key="12">
    <source>
        <dbReference type="SAM" id="MobiDB-lite"/>
    </source>
</evidence>
<dbReference type="GO" id="GO:0007018">
    <property type="term" value="P:microtubule-based movement"/>
    <property type="evidence" value="ECO:0007669"/>
    <property type="project" value="InterPro"/>
</dbReference>
<dbReference type="GO" id="GO:0005829">
    <property type="term" value="C:cytosol"/>
    <property type="evidence" value="ECO:0007669"/>
    <property type="project" value="UniProtKB-ARBA"/>
</dbReference>
<comment type="similarity">
    <text evidence="9">Belongs to the TRAFAC class myosin-kinesin ATPase superfamily. Kinesin family. KIN-12 subfamily.</text>
</comment>
<feature type="compositionally biased region" description="Polar residues" evidence="12">
    <location>
        <begin position="390"/>
        <end position="409"/>
    </location>
</feature>
<evidence type="ECO:0000256" key="10">
    <source>
        <dbReference type="PROSITE-ProRule" id="PRU00283"/>
    </source>
</evidence>
<keyword evidence="7 10" id="KW-0505">Motor protein</keyword>
<evidence type="ECO:0000256" key="7">
    <source>
        <dbReference type="ARBA" id="ARBA00023175"/>
    </source>
</evidence>
<dbReference type="Gene3D" id="3.40.850.10">
    <property type="entry name" value="Kinesin motor domain"/>
    <property type="match status" value="1"/>
</dbReference>
<feature type="coiled-coil region" evidence="11">
    <location>
        <begin position="852"/>
        <end position="960"/>
    </location>
</feature>
<evidence type="ECO:0000256" key="6">
    <source>
        <dbReference type="ARBA" id="ARBA00023054"/>
    </source>
</evidence>
<feature type="coiled-coil region" evidence="11">
    <location>
        <begin position="1053"/>
        <end position="1087"/>
    </location>
</feature>
<dbReference type="PROSITE" id="PS50067">
    <property type="entry name" value="KINESIN_MOTOR_2"/>
    <property type="match status" value="1"/>
</dbReference>
<dbReference type="InterPro" id="IPR036961">
    <property type="entry name" value="Kinesin_motor_dom_sf"/>
</dbReference>
<dbReference type="Pfam" id="PF15908">
    <property type="entry name" value="HMMR_C"/>
    <property type="match status" value="1"/>
</dbReference>
<evidence type="ECO:0000256" key="11">
    <source>
        <dbReference type="SAM" id="Coils"/>
    </source>
</evidence>
<dbReference type="GO" id="GO:0008017">
    <property type="term" value="F:microtubule binding"/>
    <property type="evidence" value="ECO:0007669"/>
    <property type="project" value="InterPro"/>
</dbReference>
<dbReference type="Proteomes" id="UP000749559">
    <property type="component" value="Unassembled WGS sequence"/>
</dbReference>
<feature type="coiled-coil region" evidence="11">
    <location>
        <begin position="694"/>
        <end position="816"/>
    </location>
</feature>
<organism evidence="14 15">
    <name type="scientific">Owenia fusiformis</name>
    <name type="common">Polychaete worm</name>
    <dbReference type="NCBI Taxonomy" id="6347"/>
    <lineage>
        <taxon>Eukaryota</taxon>
        <taxon>Metazoa</taxon>
        <taxon>Spiralia</taxon>
        <taxon>Lophotrochozoa</taxon>
        <taxon>Annelida</taxon>
        <taxon>Polychaeta</taxon>
        <taxon>Sedentaria</taxon>
        <taxon>Canalipalpata</taxon>
        <taxon>Sabellida</taxon>
        <taxon>Oweniida</taxon>
        <taxon>Oweniidae</taxon>
        <taxon>Owenia</taxon>
    </lineage>
</organism>
<gene>
    <name evidence="14" type="ORF">OFUS_LOCUS6582</name>
</gene>
<dbReference type="GO" id="GO:0005874">
    <property type="term" value="C:microtubule"/>
    <property type="evidence" value="ECO:0007669"/>
    <property type="project" value="UniProtKB-KW"/>
</dbReference>
<dbReference type="GO" id="GO:0005819">
    <property type="term" value="C:spindle"/>
    <property type="evidence" value="ECO:0007669"/>
    <property type="project" value="UniProtKB-SubCell"/>
</dbReference>
<protein>
    <recommendedName>
        <fullName evidence="13">Kinesin motor domain-containing protein</fullName>
    </recommendedName>
</protein>
<feature type="coiled-coil region" evidence="11">
    <location>
        <begin position="505"/>
        <end position="552"/>
    </location>
</feature>
<evidence type="ECO:0000313" key="14">
    <source>
        <dbReference type="EMBL" id="CAH1779812.1"/>
    </source>
</evidence>
<keyword evidence="4 10" id="KW-0547">Nucleotide-binding</keyword>
<evidence type="ECO:0000259" key="13">
    <source>
        <dbReference type="PROSITE" id="PS50067"/>
    </source>
</evidence>
<dbReference type="InterPro" id="IPR019821">
    <property type="entry name" value="Kinesin_motor_CS"/>
</dbReference>
<proteinExistence type="inferred from homology"/>
<accession>A0A8S4NEK6</accession>
<keyword evidence="2" id="KW-0963">Cytoplasm</keyword>
<dbReference type="PANTHER" id="PTHR37739">
    <property type="entry name" value="KINESIN-LIKE PROTEIN KIN-12D"/>
    <property type="match status" value="1"/>
</dbReference>
<evidence type="ECO:0000256" key="9">
    <source>
        <dbReference type="ARBA" id="ARBA00034488"/>
    </source>
</evidence>
<dbReference type="OrthoDB" id="3176171at2759"/>
<keyword evidence="6 11" id="KW-0175">Coiled coil</keyword>
<comment type="caution">
    <text evidence="14">The sequence shown here is derived from an EMBL/GenBank/DDBJ whole genome shotgun (WGS) entry which is preliminary data.</text>
</comment>
<evidence type="ECO:0000256" key="4">
    <source>
        <dbReference type="ARBA" id="ARBA00022741"/>
    </source>
</evidence>
<evidence type="ECO:0000256" key="5">
    <source>
        <dbReference type="ARBA" id="ARBA00022840"/>
    </source>
</evidence>
<evidence type="ECO:0000256" key="1">
    <source>
        <dbReference type="ARBA" id="ARBA00004186"/>
    </source>
</evidence>
<feature type="region of interest" description="Disordered" evidence="12">
    <location>
        <begin position="665"/>
        <end position="686"/>
    </location>
</feature>
<dbReference type="EMBL" id="CAIIXF020000003">
    <property type="protein sequence ID" value="CAH1779812.1"/>
    <property type="molecule type" value="Genomic_DNA"/>
</dbReference>
<dbReference type="GO" id="GO:0005524">
    <property type="term" value="F:ATP binding"/>
    <property type="evidence" value="ECO:0007669"/>
    <property type="project" value="UniProtKB-UniRule"/>
</dbReference>
<evidence type="ECO:0000313" key="15">
    <source>
        <dbReference type="Proteomes" id="UP000749559"/>
    </source>
</evidence>
<keyword evidence="15" id="KW-1185">Reference proteome</keyword>
<comment type="subcellular location">
    <subcellularLocation>
        <location evidence="1">Cytoplasm</location>
        <location evidence="1">Cytoskeleton</location>
        <location evidence="1">Spindle</location>
    </subcellularLocation>
</comment>
<feature type="coiled-coil region" evidence="11">
    <location>
        <begin position="427"/>
        <end position="461"/>
    </location>
</feature>
<dbReference type="PANTHER" id="PTHR37739:SF8">
    <property type="entry name" value="KINESIN-LIKE PROTEIN KIN-12D"/>
    <property type="match status" value="1"/>
</dbReference>
<dbReference type="FunFam" id="3.40.850.10:FF:000034">
    <property type="entry name" value="Kinesin family member 15"/>
    <property type="match status" value="1"/>
</dbReference>
<keyword evidence="5 10" id="KW-0067">ATP-binding</keyword>
<dbReference type="PROSITE" id="PS00411">
    <property type="entry name" value="KINESIN_MOTOR_1"/>
    <property type="match status" value="1"/>
</dbReference>
<feature type="region of interest" description="Disordered" evidence="12">
    <location>
        <begin position="390"/>
        <end position="412"/>
    </location>
</feature>
<dbReference type="InterPro" id="IPR044986">
    <property type="entry name" value="KIF15/KIN-12"/>
</dbReference>
<evidence type="ECO:0000256" key="8">
    <source>
        <dbReference type="ARBA" id="ARBA00023212"/>
    </source>
</evidence>
<feature type="binding site" evidence="10">
    <location>
        <begin position="99"/>
        <end position="106"/>
    </location>
    <ligand>
        <name>ATP</name>
        <dbReference type="ChEBI" id="CHEBI:30616"/>
    </ligand>
</feature>
<dbReference type="SMART" id="SM00129">
    <property type="entry name" value="KISc"/>
    <property type="match status" value="1"/>
</dbReference>
<feature type="domain" description="Kinesin motor" evidence="13">
    <location>
        <begin position="19"/>
        <end position="355"/>
    </location>
</feature>
<dbReference type="GO" id="GO:0005813">
    <property type="term" value="C:centrosome"/>
    <property type="evidence" value="ECO:0007669"/>
    <property type="project" value="UniProtKB-ARBA"/>
</dbReference>
<dbReference type="GO" id="GO:0003777">
    <property type="term" value="F:microtubule motor activity"/>
    <property type="evidence" value="ECO:0007669"/>
    <property type="project" value="InterPro"/>
</dbReference>
<reference evidence="14" key="1">
    <citation type="submission" date="2022-03" db="EMBL/GenBank/DDBJ databases">
        <authorList>
            <person name="Martin C."/>
        </authorList>
    </citation>
    <scope>NUCLEOTIDE SEQUENCE</scope>
</reference>
<keyword evidence="3" id="KW-0493">Microtubule</keyword>
<evidence type="ECO:0000256" key="3">
    <source>
        <dbReference type="ARBA" id="ARBA00022701"/>
    </source>
</evidence>
<keyword evidence="8" id="KW-0206">Cytoskeleton</keyword>
<feature type="coiled-coil region" evidence="11">
    <location>
        <begin position="578"/>
        <end position="612"/>
    </location>
</feature>
<sequence length="1323" mass="151716">MKGDGNSSSLSSTSGDGDSIKVYLRVRPMDSSIDSSTNCLDVNTNRNSIVMQCKPEPKLFTYDCVGDSNITQDSVFQTAATDIIESSISGYNGTIFAYGQTGSGKTYTMLGPSELESFQNDKRGLIPRSFEHLFQNIRGKTESTDNDTKWEFLIKVSFLEIYQEQVYDLLDTTAAPKHLREDIKRGVYVEALTEYTVSNAAEAYEVLSTGWNSRTVASTQMNRESSRSHAVMTVTIESKETRGEVENVRMSQLHLVDLAGSERQKDTNAVGGRLKEAGSINKSLSTLGHVMMTLVEKGKGKQRFVPYRDSKLTFLLRDALGGNAKTFMIACVHPGFKCIGETLSTLQFARRAKMIKNKAVVNEDTRGNILALQAEIKYLKMCLASSGIENMSQPSGDTTEPNEPATESTDPGVEQWKKNFIDAMLYVEQMQRKKQLLEDKVKDAEKLLEEKSKAIQRQEMMFKYKNSRIDQLLKPGRDIDYQQLNTDLQQEIDLRHKGCRRIDEYIQLDTRRKLLERERTDLLNQESYRLGRATDQKRVQELLNELQKLQRSEELRDGGMGKSTPSTSEREATVAIGTERLKSQIQDMQAEMESVRQEKEEMKEGFRKKEIELQADIEAKDSYIQELETKYKATKAKNAASHQLHNDLIKRLTPTKSSLKYNLRNRPVLGPRDSLTPGGYSDDEEGISDMLAPQQMIDEEKETLREELHKVKDANLEVEKKLEAAEADLIMTRQTRSKLEHQNEKLEDLLNKERCEWKEQANQLNTKIQSLQKDINDITSQLSMKESEVIDLSCMMDNAEREKKSMKQDQDRQAHLLADHQTRVLVLEAESAKVLKQFEETQKDYFTTRDRSESLQVEVYALESNIEEARTKLEEVTQLNMQLEAELKDTHNRLKQQEQSNINLLQDKDQATQELVQEKGSLEGELTKVTKEKDTLQAELDEERNKLVEVQEKLAESTRLNEVNKTEVKKFMQQYSSEHEEKETLQTEVDRKSSCITDLLQEVTILKRDLDQITDEKAHVTSQFQHLDNEKSQMANKYEVELSLMRDEFDYNIESANDALEAEQASCKSLEAELQLRNKELEGINKEFSKRSEQYYKLQEEFAKLEAERTSEDVVRGLQDRNDELRTEAERLRPLLKEIEDMEELLTKRGEENAKLREEMKQMEKQAESNHSVVVSRFDQLTAENQLLQKDLTASQKKIAELHEQNAHLIGHQNHKQKIQYHAKIKEENDKLREELVQVKQDRNRLQFEINKSKDNKTIDTGTPNREKKRIGSSTHTPHRDSKLSLKPQGTPLKENMIPKAKGLTPRVATKGVNVGEEGSGST</sequence>
<dbReference type="InterPro" id="IPR001752">
    <property type="entry name" value="Kinesin_motor_dom"/>
</dbReference>
<feature type="region of interest" description="Disordered" evidence="12">
    <location>
        <begin position="1252"/>
        <end position="1323"/>
    </location>
</feature>
<dbReference type="SUPFAM" id="SSF52540">
    <property type="entry name" value="P-loop containing nucleoside triphosphate hydrolases"/>
    <property type="match status" value="1"/>
</dbReference>
<dbReference type="InterPro" id="IPR031794">
    <property type="entry name" value="HMMR_C"/>
</dbReference>
<dbReference type="GO" id="GO:0000278">
    <property type="term" value="P:mitotic cell cycle"/>
    <property type="evidence" value="ECO:0007669"/>
    <property type="project" value="UniProtKB-ARBA"/>
</dbReference>
<name>A0A8S4NEK6_OWEFU</name>
<feature type="region of interest" description="Disordered" evidence="12">
    <location>
        <begin position="552"/>
        <end position="571"/>
    </location>
</feature>
<dbReference type="PRINTS" id="PR00380">
    <property type="entry name" value="KINESINHEAVY"/>
</dbReference>
<dbReference type="Pfam" id="PF00225">
    <property type="entry name" value="Kinesin"/>
    <property type="match status" value="1"/>
</dbReference>
<evidence type="ECO:0000256" key="2">
    <source>
        <dbReference type="ARBA" id="ARBA00022490"/>
    </source>
</evidence>
<dbReference type="InterPro" id="IPR027417">
    <property type="entry name" value="P-loop_NTPase"/>
</dbReference>